<dbReference type="CDD" id="cd03440">
    <property type="entry name" value="hot_dog"/>
    <property type="match status" value="1"/>
</dbReference>
<keyword evidence="1" id="KW-0678">Repressor</keyword>
<protein>
    <submittedName>
        <fullName evidence="9">Transcription factor FapR</fullName>
    </submittedName>
</protein>
<dbReference type="EMBL" id="CP007452">
    <property type="protein sequence ID" value="AHM56482.1"/>
    <property type="molecule type" value="Genomic_DNA"/>
</dbReference>
<dbReference type="GO" id="GO:0003677">
    <property type="term" value="F:DNA binding"/>
    <property type="evidence" value="ECO:0007669"/>
    <property type="project" value="UniProtKB-KW"/>
</dbReference>
<name>W8TJT8_PEPAC</name>
<dbReference type="STRING" id="1286171.EAL2_c11870"/>
<dbReference type="KEGG" id="eac:EAL2_c11870"/>
<dbReference type="HOGENOM" id="CLU_095708_0_0_9"/>
<evidence type="ECO:0000256" key="8">
    <source>
        <dbReference type="ARBA" id="ARBA00023163"/>
    </source>
</evidence>
<dbReference type="InterPro" id="IPR017275">
    <property type="entry name" value="Transcription_factor_FapR"/>
</dbReference>
<evidence type="ECO:0000256" key="6">
    <source>
        <dbReference type="ARBA" id="ARBA00023125"/>
    </source>
</evidence>
<dbReference type="SUPFAM" id="SSF54637">
    <property type="entry name" value="Thioesterase/thiol ester dehydrase-isomerase"/>
    <property type="match status" value="1"/>
</dbReference>
<keyword evidence="2" id="KW-0444">Lipid biosynthesis</keyword>
<dbReference type="GO" id="GO:0006633">
    <property type="term" value="P:fatty acid biosynthetic process"/>
    <property type="evidence" value="ECO:0007669"/>
    <property type="project" value="UniProtKB-KW"/>
</dbReference>
<keyword evidence="3" id="KW-0276">Fatty acid metabolism</keyword>
<dbReference type="GO" id="GO:0045892">
    <property type="term" value="P:negative regulation of DNA-templated transcription"/>
    <property type="evidence" value="ECO:0007669"/>
    <property type="project" value="InterPro"/>
</dbReference>
<keyword evidence="5" id="KW-0443">Lipid metabolism</keyword>
<evidence type="ECO:0000256" key="3">
    <source>
        <dbReference type="ARBA" id="ARBA00022832"/>
    </source>
</evidence>
<dbReference type="GO" id="GO:0003700">
    <property type="term" value="F:DNA-binding transcription factor activity"/>
    <property type="evidence" value="ECO:0007669"/>
    <property type="project" value="InterPro"/>
</dbReference>
<dbReference type="OrthoDB" id="1706183at2"/>
<dbReference type="Proteomes" id="UP000019591">
    <property type="component" value="Chromosome"/>
</dbReference>
<dbReference type="InterPro" id="IPR036388">
    <property type="entry name" value="WH-like_DNA-bd_sf"/>
</dbReference>
<gene>
    <name evidence="9" type="primary">fapR</name>
    <name evidence="9" type="ORF">EAL2_c11870</name>
</gene>
<evidence type="ECO:0000256" key="2">
    <source>
        <dbReference type="ARBA" id="ARBA00022516"/>
    </source>
</evidence>
<evidence type="ECO:0000256" key="1">
    <source>
        <dbReference type="ARBA" id="ARBA00022491"/>
    </source>
</evidence>
<dbReference type="PIRSF" id="PIRSF037733">
    <property type="entry name" value="Transcription_factor_FapR"/>
    <property type="match status" value="1"/>
</dbReference>
<evidence type="ECO:0000256" key="5">
    <source>
        <dbReference type="ARBA" id="ARBA00023098"/>
    </source>
</evidence>
<organism evidence="9 10">
    <name type="scientific">Peptoclostridium acidaminophilum DSM 3953</name>
    <dbReference type="NCBI Taxonomy" id="1286171"/>
    <lineage>
        <taxon>Bacteria</taxon>
        <taxon>Bacillati</taxon>
        <taxon>Bacillota</taxon>
        <taxon>Clostridia</taxon>
        <taxon>Peptostreptococcales</taxon>
        <taxon>Peptoclostridiaceae</taxon>
        <taxon>Peptoclostridium</taxon>
    </lineage>
</organism>
<dbReference type="Gene3D" id="1.10.10.10">
    <property type="entry name" value="Winged helix-like DNA-binding domain superfamily/Winged helix DNA-binding domain"/>
    <property type="match status" value="1"/>
</dbReference>
<keyword evidence="4" id="KW-0805">Transcription regulation</keyword>
<evidence type="ECO:0000256" key="7">
    <source>
        <dbReference type="ARBA" id="ARBA00023160"/>
    </source>
</evidence>
<dbReference type="eggNOG" id="COG1349">
    <property type="taxonomic scope" value="Bacteria"/>
</dbReference>
<dbReference type="Gene3D" id="3.10.129.10">
    <property type="entry name" value="Hotdog Thioesterase"/>
    <property type="match status" value="1"/>
</dbReference>
<evidence type="ECO:0000313" key="9">
    <source>
        <dbReference type="EMBL" id="AHM56482.1"/>
    </source>
</evidence>
<accession>W8TJT8</accession>
<keyword evidence="8" id="KW-0804">Transcription</keyword>
<reference evidence="9 10" key="1">
    <citation type="journal article" date="2014" name="Genome Announc.">
        <title>Complete Genome Sequence of Amino Acid-Utilizing Eubacterium acidaminophilum al-2 (DSM 3953).</title>
        <authorList>
            <person name="Poehlein A."/>
            <person name="Andreesen J.R."/>
            <person name="Daniel R."/>
        </authorList>
    </citation>
    <scope>NUCLEOTIDE SEQUENCE [LARGE SCALE GENOMIC DNA]</scope>
    <source>
        <strain evidence="9 10">DSM 3953</strain>
    </source>
</reference>
<dbReference type="InterPro" id="IPR029069">
    <property type="entry name" value="HotDog_dom_sf"/>
</dbReference>
<dbReference type="AlphaFoldDB" id="W8TJT8"/>
<sequence length="189" mass="21081">MRKKKKSERQSELMEMLKVDPFYTDGELSEYFKVSIQTVRLDRLALGIPEYRERVKQIAESNVEKVTTLIGGELVGELVNLEIGSIGISILETTGDMIYSKSGIVKGHYLFGQAESLAMAVIDAPAVLLGVANIKTITPIKAGEKLVAKAEVARKRGRKHYVHVKINNQAQEQVFRGKFIFDELADKEA</sequence>
<keyword evidence="6" id="KW-0238">DNA-binding</keyword>
<keyword evidence="7" id="KW-0275">Fatty acid biosynthesis</keyword>
<dbReference type="PATRIC" id="fig|1286171.3.peg.1136"/>
<dbReference type="GO" id="GO:0045717">
    <property type="term" value="P:negative regulation of fatty acid biosynthetic process"/>
    <property type="evidence" value="ECO:0007669"/>
    <property type="project" value="InterPro"/>
</dbReference>
<dbReference type="NCBIfam" id="NF003359">
    <property type="entry name" value="PRK04424.1"/>
    <property type="match status" value="1"/>
</dbReference>
<evidence type="ECO:0000256" key="4">
    <source>
        <dbReference type="ARBA" id="ARBA00023015"/>
    </source>
</evidence>
<evidence type="ECO:0000313" key="10">
    <source>
        <dbReference type="Proteomes" id="UP000019591"/>
    </source>
</evidence>
<proteinExistence type="predicted"/>
<keyword evidence="10" id="KW-1185">Reference proteome</keyword>
<dbReference type="RefSeq" id="WP_025435484.1">
    <property type="nucleotide sequence ID" value="NZ_CP007452.1"/>
</dbReference>